<evidence type="ECO:0000256" key="6">
    <source>
        <dbReference type="SAM" id="Phobius"/>
    </source>
</evidence>
<dbReference type="Pfam" id="PF01943">
    <property type="entry name" value="Polysacc_synt"/>
    <property type="match status" value="1"/>
</dbReference>
<dbReference type="GO" id="GO:0009246">
    <property type="term" value="P:enterobacterial common antigen biosynthetic process"/>
    <property type="evidence" value="ECO:0007669"/>
    <property type="project" value="InterPro"/>
</dbReference>
<dbReference type="OrthoDB" id="9769862at2"/>
<protein>
    <submittedName>
        <fullName evidence="7">PST family polysaccharide transporter</fullName>
    </submittedName>
</protein>
<feature type="transmembrane region" description="Helical" evidence="6">
    <location>
        <begin position="388"/>
        <end position="409"/>
    </location>
</feature>
<feature type="transmembrane region" description="Helical" evidence="6">
    <location>
        <begin position="360"/>
        <end position="382"/>
    </location>
</feature>
<dbReference type="InterPro" id="IPR002797">
    <property type="entry name" value="Polysacc_synth"/>
</dbReference>
<dbReference type="EMBL" id="SGXE01000005">
    <property type="protein sequence ID" value="RZS91890.1"/>
    <property type="molecule type" value="Genomic_DNA"/>
</dbReference>
<keyword evidence="5 6" id="KW-0472">Membrane</keyword>
<dbReference type="CDD" id="cd13125">
    <property type="entry name" value="MATE_like_10"/>
    <property type="match status" value="1"/>
</dbReference>
<dbReference type="PANTHER" id="PTHR30250:SF30">
    <property type="entry name" value="LIPID III FLIPPASE"/>
    <property type="match status" value="1"/>
</dbReference>
<feature type="transmembrane region" description="Helical" evidence="6">
    <location>
        <begin position="262"/>
        <end position="282"/>
    </location>
</feature>
<feature type="transmembrane region" description="Helical" evidence="6">
    <location>
        <begin position="217"/>
        <end position="242"/>
    </location>
</feature>
<dbReference type="InterPro" id="IPR050833">
    <property type="entry name" value="Poly_Biosynth_Transport"/>
</dbReference>
<feature type="transmembrane region" description="Helical" evidence="6">
    <location>
        <begin position="147"/>
        <end position="168"/>
    </location>
</feature>
<evidence type="ECO:0000256" key="3">
    <source>
        <dbReference type="ARBA" id="ARBA00022692"/>
    </source>
</evidence>
<dbReference type="RefSeq" id="WP_130287523.1">
    <property type="nucleotide sequence ID" value="NZ_SGXE01000005.1"/>
</dbReference>
<proteinExistence type="predicted"/>
<feature type="transmembrane region" description="Helical" evidence="6">
    <location>
        <begin position="78"/>
        <end position="101"/>
    </location>
</feature>
<dbReference type="Proteomes" id="UP000292262">
    <property type="component" value="Unassembled WGS sequence"/>
</dbReference>
<evidence type="ECO:0000313" key="8">
    <source>
        <dbReference type="Proteomes" id="UP000292262"/>
    </source>
</evidence>
<evidence type="ECO:0000256" key="4">
    <source>
        <dbReference type="ARBA" id="ARBA00022989"/>
    </source>
</evidence>
<organism evidence="7 8">
    <name type="scientific">Aquimarina brevivitae</name>
    <dbReference type="NCBI Taxonomy" id="323412"/>
    <lineage>
        <taxon>Bacteria</taxon>
        <taxon>Pseudomonadati</taxon>
        <taxon>Bacteroidota</taxon>
        <taxon>Flavobacteriia</taxon>
        <taxon>Flavobacteriales</taxon>
        <taxon>Flavobacteriaceae</taxon>
        <taxon>Aquimarina</taxon>
    </lineage>
</organism>
<evidence type="ECO:0000256" key="1">
    <source>
        <dbReference type="ARBA" id="ARBA00004651"/>
    </source>
</evidence>
<evidence type="ECO:0000256" key="2">
    <source>
        <dbReference type="ARBA" id="ARBA00022475"/>
    </source>
</evidence>
<evidence type="ECO:0000256" key="5">
    <source>
        <dbReference type="ARBA" id="ARBA00023136"/>
    </source>
</evidence>
<evidence type="ECO:0000313" key="7">
    <source>
        <dbReference type="EMBL" id="RZS91890.1"/>
    </source>
</evidence>
<feature type="transmembrane region" description="Helical" evidence="6">
    <location>
        <begin position="333"/>
        <end position="351"/>
    </location>
</feature>
<gene>
    <name evidence="7" type="ORF">EV197_2993</name>
</gene>
<feature type="transmembrane region" description="Helical" evidence="6">
    <location>
        <begin position="174"/>
        <end position="196"/>
    </location>
</feature>
<name>A0A4Q7NY03_9FLAO</name>
<comment type="subcellular location">
    <subcellularLocation>
        <location evidence="1">Cell membrane</location>
        <topology evidence="1">Multi-pass membrane protein</topology>
    </subcellularLocation>
</comment>
<comment type="caution">
    <text evidence="7">The sequence shown here is derived from an EMBL/GenBank/DDBJ whole genome shotgun (WGS) entry which is preliminary data.</text>
</comment>
<keyword evidence="2" id="KW-1003">Cell membrane</keyword>
<keyword evidence="8" id="KW-1185">Reference proteome</keyword>
<sequence length="424" mass="48007">MLLKVGAFNSVAVLIRAVAGILNAKIIAIFLGAEGMALMGNLKNFMNSLQSLSALGLYNGLVKYVAEHEKRSEALSKIMVTSLIIVLLIAFLLAPILYFGANYWNKLVFGGLTEYDLIFEVLAVATPLYALNIVATAIINGYRKYKIYLSINIIVSILSLGVMLFLVVHYKLKGAFFAVLLTPILSFLFTGFILIFKLKIVRFFHWGSFSFQFLKKLGGYSYMALLSAIFVPLLMIAIRNYIITVDGVKQAGYYEAMLRISGNYMAFLTSLITLYLLPKLAVVTKAMDFRRHIFGFYKIIIPIFIGAFILIYLLRHHLVRLLFSKDFLAMLPLFKWFIVGDLLRIFAMVLATQFVAKRMLWYYTVTELGSILSLYILSVYFIADQGFVGASIAHFCNYAMYLILIIFLLRKELFTSKAYYNEGA</sequence>
<dbReference type="GO" id="GO:0005886">
    <property type="term" value="C:plasma membrane"/>
    <property type="evidence" value="ECO:0007669"/>
    <property type="project" value="UniProtKB-SubCell"/>
</dbReference>
<keyword evidence="4 6" id="KW-1133">Transmembrane helix</keyword>
<dbReference type="PANTHER" id="PTHR30250">
    <property type="entry name" value="PST FAMILY PREDICTED COLANIC ACID TRANSPORTER"/>
    <property type="match status" value="1"/>
</dbReference>
<keyword evidence="3 6" id="KW-0812">Transmembrane</keyword>
<accession>A0A4Q7NY03</accession>
<feature type="transmembrane region" description="Helical" evidence="6">
    <location>
        <begin position="294"/>
        <end position="313"/>
    </location>
</feature>
<dbReference type="AlphaFoldDB" id="A0A4Q7NY03"/>
<dbReference type="InterPro" id="IPR044550">
    <property type="entry name" value="WzxE"/>
</dbReference>
<reference evidence="7 8" key="1">
    <citation type="submission" date="2019-02" db="EMBL/GenBank/DDBJ databases">
        <title>Genomic Encyclopedia of Type Strains, Phase IV (KMG-IV): sequencing the most valuable type-strain genomes for metagenomic binning, comparative biology and taxonomic classification.</title>
        <authorList>
            <person name="Goeker M."/>
        </authorList>
    </citation>
    <scope>NUCLEOTIDE SEQUENCE [LARGE SCALE GENOMIC DNA]</scope>
    <source>
        <strain evidence="7 8">DSM 17196</strain>
    </source>
</reference>
<feature type="transmembrane region" description="Helical" evidence="6">
    <location>
        <begin position="121"/>
        <end position="140"/>
    </location>
</feature>
<feature type="transmembrane region" description="Helical" evidence="6">
    <location>
        <begin position="12"/>
        <end position="33"/>
    </location>
</feature>